<name>A0A5C5ZXY1_9BACT</name>
<proteinExistence type="predicted"/>
<gene>
    <name evidence="1" type="ORF">Mal64_15420</name>
</gene>
<dbReference type="AlphaFoldDB" id="A0A5C5ZXY1"/>
<organism evidence="1 2">
    <name type="scientific">Pseudobythopirellula maris</name>
    <dbReference type="NCBI Taxonomy" id="2527991"/>
    <lineage>
        <taxon>Bacteria</taxon>
        <taxon>Pseudomonadati</taxon>
        <taxon>Planctomycetota</taxon>
        <taxon>Planctomycetia</taxon>
        <taxon>Pirellulales</taxon>
        <taxon>Lacipirellulaceae</taxon>
        <taxon>Pseudobythopirellula</taxon>
    </lineage>
</organism>
<dbReference type="Proteomes" id="UP000315440">
    <property type="component" value="Unassembled WGS sequence"/>
</dbReference>
<comment type="caution">
    <text evidence="1">The sequence shown here is derived from an EMBL/GenBank/DDBJ whole genome shotgun (WGS) entry which is preliminary data.</text>
</comment>
<dbReference type="EMBL" id="SJPQ01000001">
    <property type="protein sequence ID" value="TWT91143.1"/>
    <property type="molecule type" value="Genomic_DNA"/>
</dbReference>
<protein>
    <submittedName>
        <fullName evidence="1">Uncharacterized protein</fullName>
    </submittedName>
</protein>
<dbReference type="RefSeq" id="WP_146398615.1">
    <property type="nucleotide sequence ID" value="NZ_SJPQ01000001.1"/>
</dbReference>
<reference evidence="1 2" key="1">
    <citation type="submission" date="2019-02" db="EMBL/GenBank/DDBJ databases">
        <title>Deep-cultivation of Planctomycetes and their phenomic and genomic characterization uncovers novel biology.</title>
        <authorList>
            <person name="Wiegand S."/>
            <person name="Jogler M."/>
            <person name="Boedeker C."/>
            <person name="Pinto D."/>
            <person name="Vollmers J."/>
            <person name="Rivas-Marin E."/>
            <person name="Kohn T."/>
            <person name="Peeters S.H."/>
            <person name="Heuer A."/>
            <person name="Rast P."/>
            <person name="Oberbeckmann S."/>
            <person name="Bunk B."/>
            <person name="Jeske O."/>
            <person name="Meyerdierks A."/>
            <person name="Storesund J.E."/>
            <person name="Kallscheuer N."/>
            <person name="Luecker S."/>
            <person name="Lage O.M."/>
            <person name="Pohl T."/>
            <person name="Merkel B.J."/>
            <person name="Hornburger P."/>
            <person name="Mueller R.-W."/>
            <person name="Bruemmer F."/>
            <person name="Labrenz M."/>
            <person name="Spormann A.M."/>
            <person name="Op Den Camp H."/>
            <person name="Overmann J."/>
            <person name="Amann R."/>
            <person name="Jetten M.S.M."/>
            <person name="Mascher T."/>
            <person name="Medema M.H."/>
            <person name="Devos D.P."/>
            <person name="Kaster A.-K."/>
            <person name="Ovreas L."/>
            <person name="Rohde M."/>
            <person name="Galperin M.Y."/>
            <person name="Jogler C."/>
        </authorList>
    </citation>
    <scope>NUCLEOTIDE SEQUENCE [LARGE SCALE GENOMIC DNA]</scope>
    <source>
        <strain evidence="1 2">Mal64</strain>
    </source>
</reference>
<evidence type="ECO:0000313" key="2">
    <source>
        <dbReference type="Proteomes" id="UP000315440"/>
    </source>
</evidence>
<accession>A0A5C5ZXY1</accession>
<sequence length="81" mass="9152">MAASRLKIYRGPDETDVVVTPDATTRTREITLSVDAVLPLLMDAATNHRTWLDDFCGDEITISSDLYEVLLAYQYFRRPSA</sequence>
<evidence type="ECO:0000313" key="1">
    <source>
        <dbReference type="EMBL" id="TWT91143.1"/>
    </source>
</evidence>
<keyword evidence="2" id="KW-1185">Reference proteome</keyword>
<dbReference type="OrthoDB" id="281881at2"/>